<organism evidence="5 6">
    <name type="scientific">Aureimonas ureilytica</name>
    <dbReference type="NCBI Taxonomy" id="401562"/>
    <lineage>
        <taxon>Bacteria</taxon>
        <taxon>Pseudomonadati</taxon>
        <taxon>Pseudomonadota</taxon>
        <taxon>Alphaproteobacteria</taxon>
        <taxon>Hyphomicrobiales</taxon>
        <taxon>Aurantimonadaceae</taxon>
        <taxon>Aureimonas</taxon>
    </lineage>
</organism>
<dbReference type="PROSITE" id="PS51186">
    <property type="entry name" value="GNAT"/>
    <property type="match status" value="1"/>
</dbReference>
<reference evidence="5 6" key="1">
    <citation type="journal article" date="2016" name="Front. Microbiol.">
        <title>Genomic Resource of Rice Seed Associated Bacteria.</title>
        <authorList>
            <person name="Midha S."/>
            <person name="Bansal K."/>
            <person name="Sharma S."/>
            <person name="Kumar N."/>
            <person name="Patil P.P."/>
            <person name="Chaudhry V."/>
            <person name="Patil P.B."/>
        </authorList>
    </citation>
    <scope>NUCLEOTIDE SEQUENCE [LARGE SCALE GENOMIC DNA]</scope>
    <source>
        <strain evidence="5 6">NS226</strain>
    </source>
</reference>
<dbReference type="AlphaFoldDB" id="A0A175RD07"/>
<dbReference type="OrthoDB" id="9801669at2"/>
<comment type="similarity">
    <text evidence="3">Belongs to the acetyltransferase family. RimJ subfamily.</text>
</comment>
<comment type="caution">
    <text evidence="5">The sequence shown here is derived from an EMBL/GenBank/DDBJ whole genome shotgun (WGS) entry which is preliminary data.</text>
</comment>
<dbReference type="PATRIC" id="fig|401562.3.peg.4125"/>
<keyword evidence="2" id="KW-0012">Acyltransferase</keyword>
<keyword evidence="1 5" id="KW-0808">Transferase</keyword>
<evidence type="ECO:0000313" key="6">
    <source>
        <dbReference type="Proteomes" id="UP000078272"/>
    </source>
</evidence>
<dbReference type="InterPro" id="IPR016181">
    <property type="entry name" value="Acyl_CoA_acyltransferase"/>
</dbReference>
<dbReference type="Gene3D" id="3.40.630.30">
    <property type="match status" value="1"/>
</dbReference>
<dbReference type="GO" id="GO:0005737">
    <property type="term" value="C:cytoplasm"/>
    <property type="evidence" value="ECO:0007669"/>
    <property type="project" value="TreeGrafter"/>
</dbReference>
<dbReference type="InterPro" id="IPR051531">
    <property type="entry name" value="N-acetyltransferase"/>
</dbReference>
<evidence type="ECO:0000256" key="3">
    <source>
        <dbReference type="ARBA" id="ARBA00038502"/>
    </source>
</evidence>
<dbReference type="Pfam" id="PF13302">
    <property type="entry name" value="Acetyltransf_3"/>
    <property type="match status" value="1"/>
</dbReference>
<proteinExistence type="inferred from homology"/>
<dbReference type="GO" id="GO:0008999">
    <property type="term" value="F:protein-N-terminal-alanine acetyltransferase activity"/>
    <property type="evidence" value="ECO:0007669"/>
    <property type="project" value="TreeGrafter"/>
</dbReference>
<dbReference type="SUPFAM" id="SSF55729">
    <property type="entry name" value="Acyl-CoA N-acyltransferases (Nat)"/>
    <property type="match status" value="1"/>
</dbReference>
<gene>
    <name evidence="5" type="ORF">NS226_03040</name>
</gene>
<evidence type="ECO:0000313" key="5">
    <source>
        <dbReference type="EMBL" id="KTQ97653.1"/>
    </source>
</evidence>
<feature type="domain" description="N-acetyltransferase" evidence="4">
    <location>
        <begin position="20"/>
        <end position="190"/>
    </location>
</feature>
<evidence type="ECO:0000259" key="4">
    <source>
        <dbReference type="PROSITE" id="PS51186"/>
    </source>
</evidence>
<sequence length="213" mass="24083">MGWLTWVQASAQPVLNGPGILLRMPRPGDYERWRALREESRAFLTPWEPSWSPGELSRPAFRLRLSRYRRDARERGSYTFFVFDPTGQVLYGGLTLGRIQRGVAQSATLGYWMGERHAGRGIMSRAVRTICIFAFEIEGLHRVEAACVPRNGRSIGLLESCGFRREGHLRQYLKIAGVWEDHLLYSLLAEDWVASAGYHADSMSAPSLAGTRP</sequence>
<dbReference type="STRING" id="401562.NS365_20420"/>
<evidence type="ECO:0000256" key="1">
    <source>
        <dbReference type="ARBA" id="ARBA00022679"/>
    </source>
</evidence>
<evidence type="ECO:0000256" key="2">
    <source>
        <dbReference type="ARBA" id="ARBA00023315"/>
    </source>
</evidence>
<dbReference type="PANTHER" id="PTHR43792">
    <property type="entry name" value="GNAT FAMILY, PUTATIVE (AFU_ORTHOLOGUE AFUA_3G00765)-RELATED-RELATED"/>
    <property type="match status" value="1"/>
</dbReference>
<name>A0A175RD07_9HYPH</name>
<accession>A0A175RD07</accession>
<protein>
    <submittedName>
        <fullName evidence="5">GCN5 family acetyltransferase</fullName>
    </submittedName>
</protein>
<dbReference type="Proteomes" id="UP000078272">
    <property type="component" value="Unassembled WGS sequence"/>
</dbReference>
<dbReference type="EMBL" id="LDPZ01000006">
    <property type="protein sequence ID" value="KTQ97653.1"/>
    <property type="molecule type" value="Genomic_DNA"/>
</dbReference>
<dbReference type="InterPro" id="IPR000182">
    <property type="entry name" value="GNAT_dom"/>
</dbReference>
<dbReference type="PANTHER" id="PTHR43792:SF8">
    <property type="entry name" value="[RIBOSOMAL PROTEIN US5]-ALANINE N-ACETYLTRANSFERASE"/>
    <property type="match status" value="1"/>
</dbReference>
<dbReference type="RefSeq" id="WP_058633724.1">
    <property type="nucleotide sequence ID" value="NZ_LDPZ01000006.1"/>
</dbReference>